<dbReference type="Proteomes" id="UP000052237">
    <property type="component" value="Unassembled WGS sequence"/>
</dbReference>
<evidence type="ECO:0000313" key="2">
    <source>
        <dbReference type="Proteomes" id="UP000052237"/>
    </source>
</evidence>
<gene>
    <name evidence="1" type="ORF">ERS686654_02165</name>
</gene>
<reference evidence="1 2" key="1">
    <citation type="submission" date="2015-11" db="EMBL/GenBank/DDBJ databases">
        <authorList>
            <consortium name="Pathogen Informatics"/>
        </authorList>
    </citation>
    <scope>NUCLEOTIDE SEQUENCE [LARGE SCALE GENOMIC DNA]</scope>
    <source>
        <strain evidence="1 2">006A-0059</strain>
    </source>
</reference>
<dbReference type="AlphaFoldDB" id="A0A0S4SX26"/>
<evidence type="ECO:0000313" key="1">
    <source>
        <dbReference type="EMBL" id="CUU90735.1"/>
    </source>
</evidence>
<proteinExistence type="predicted"/>
<protein>
    <submittedName>
        <fullName evidence="1">Uncharacterized protein</fullName>
    </submittedName>
</protein>
<name>A0A0S4SX26_CAMHY</name>
<dbReference type="RefSeq" id="WP_059435567.1">
    <property type="nucleotide sequence ID" value="NZ_FAVB01000011.1"/>
</dbReference>
<organism evidence="1 2">
    <name type="scientific">Campylobacter hyointestinalis subsp. hyointestinalis</name>
    <dbReference type="NCBI Taxonomy" id="91352"/>
    <lineage>
        <taxon>Bacteria</taxon>
        <taxon>Pseudomonadati</taxon>
        <taxon>Campylobacterota</taxon>
        <taxon>Epsilonproteobacteria</taxon>
        <taxon>Campylobacterales</taxon>
        <taxon>Campylobacteraceae</taxon>
        <taxon>Campylobacter</taxon>
    </lineage>
</organism>
<accession>A0A0S4SX26</accession>
<comment type="caution">
    <text evidence="1">The sequence shown here is derived from an EMBL/GenBank/DDBJ whole genome shotgun (WGS) entry which is preliminary data.</text>
</comment>
<keyword evidence="2" id="KW-1185">Reference proteome</keyword>
<sequence length="136" mass="15768">MNAIKYFLLSEYLNPQSLEKISKINSKNKVAFECELGNFNKELIAHILKLQNLNTDDYKFKITVFGGIFKIDDIKREILKYHSDVKIDSELLSLNDAFKTAASYTYDIVGEFEILGENEEKFSYKNIESNMTNISF</sequence>
<dbReference type="EMBL" id="FAVB01000011">
    <property type="protein sequence ID" value="CUU90735.1"/>
    <property type="molecule type" value="Genomic_DNA"/>
</dbReference>